<keyword evidence="5" id="KW-0963">Cytoplasm</keyword>
<keyword evidence="8" id="KW-0647">Proteasome</keyword>
<reference evidence="14 15" key="3">
    <citation type="journal article" date="2015" name="Genome Announc.">
        <title>Draft Genome Sequence of the Archiascomycetous Yeast Saitoella complicata.</title>
        <authorList>
            <person name="Yamauchi K."/>
            <person name="Kondo S."/>
            <person name="Hamamoto M."/>
            <person name="Takahashi Y."/>
            <person name="Ogura Y."/>
            <person name="Hayashi T."/>
            <person name="Nishida H."/>
        </authorList>
    </citation>
    <scope>NUCLEOTIDE SEQUENCE [LARGE SCALE GENOMIC DNA]</scope>
    <source>
        <strain evidence="14 15">NRRL Y-17804</strain>
    </source>
</reference>
<feature type="region of interest" description="Disordered" evidence="11">
    <location>
        <begin position="194"/>
        <end position="224"/>
    </location>
</feature>
<proteinExistence type="inferred from homology"/>
<feature type="domain" description="PI31 proteasome regulator C-terminal" evidence="12">
    <location>
        <begin position="274"/>
        <end position="345"/>
    </location>
</feature>
<feature type="compositionally biased region" description="Polar residues" evidence="11">
    <location>
        <begin position="197"/>
        <end position="210"/>
    </location>
</feature>
<reference evidence="14 15" key="2">
    <citation type="journal article" date="2014" name="J. Gen. Appl. Microbiol.">
        <title>The early diverging ascomycetous budding yeast Saitoella complicata has three histone deacetylases belonging to the Clr6, Hos2, and Rpd3 lineages.</title>
        <authorList>
            <person name="Nishida H."/>
            <person name="Matsumoto T."/>
            <person name="Kondo S."/>
            <person name="Hamamoto M."/>
            <person name="Yoshikawa H."/>
        </authorList>
    </citation>
    <scope>NUCLEOTIDE SEQUENCE [LARGE SCALE GENOMIC DNA]</scope>
    <source>
        <strain evidence="14 15">NRRL Y-17804</strain>
    </source>
</reference>
<comment type="caution">
    <text evidence="14">The sequence shown here is derived from an EMBL/GenBank/DDBJ whole genome shotgun (WGS) entry which is preliminary data.</text>
</comment>
<sequence>MSDPLNPQRLIDILRASLTNSSTGSDDNTAPESSTSPVLLKNPYDALAILCHACMLAVGFRFVGLGEDGKFDTPFDAADVKPLPQSWNSTTPSLHEFRYTHTQSSLTFLIKLSRLGPKVMIYGMGLGDDKPATYSVIAKEYTSENFFPYPSDSSEEPLQNGYVSSSRLKDFAGLFKLNVLQKIIPGLHKAGYEEASSDLQEPRSSASTSEIAEPLRPLPYGDPGFDPLRTGIPRAGGRPNPGPYVPDFDDEHEISSGPAHLRPGPFGGINPFSIGHDDLNPPGLGSNPSLTGPFFGGGNSPLPRPGMGGMHPTADHPLFGGRGGDYGDERPPNAPPGARWDPVGPGNGGFGLPRGPRGPFGGNGSGFPGGGFL</sequence>
<keyword evidence="6" id="KW-0597">Phosphoprotein</keyword>
<keyword evidence="4" id="KW-0488">Methylation</keyword>
<reference evidence="14 15" key="1">
    <citation type="journal article" date="2011" name="J. Gen. Appl. Microbiol.">
        <title>Draft genome sequencing of the enigmatic yeast Saitoella complicata.</title>
        <authorList>
            <person name="Nishida H."/>
            <person name="Hamamoto M."/>
            <person name="Sugiyama J."/>
        </authorList>
    </citation>
    <scope>NUCLEOTIDE SEQUENCE [LARGE SCALE GENOMIC DNA]</scope>
    <source>
        <strain evidence="14 15">NRRL Y-17804</strain>
    </source>
</reference>
<feature type="region of interest" description="Disordered" evidence="11">
    <location>
        <begin position="316"/>
        <end position="373"/>
    </location>
</feature>
<keyword evidence="9" id="KW-0007">Acetylation</keyword>
<evidence type="ECO:0000256" key="7">
    <source>
        <dbReference type="ARBA" id="ARBA00022824"/>
    </source>
</evidence>
<name>A0A0E9NI33_SAICN</name>
<evidence type="ECO:0000256" key="4">
    <source>
        <dbReference type="ARBA" id="ARBA00022481"/>
    </source>
</evidence>
<evidence type="ECO:0000256" key="3">
    <source>
        <dbReference type="ARBA" id="ARBA00006405"/>
    </source>
</evidence>
<dbReference type="InterPro" id="IPR045128">
    <property type="entry name" value="PI31-like"/>
</dbReference>
<evidence type="ECO:0000259" key="13">
    <source>
        <dbReference type="Pfam" id="PF11566"/>
    </source>
</evidence>
<evidence type="ECO:0000313" key="15">
    <source>
        <dbReference type="Proteomes" id="UP000033140"/>
    </source>
</evidence>
<evidence type="ECO:0000313" key="14">
    <source>
        <dbReference type="EMBL" id="GAO49463.1"/>
    </source>
</evidence>
<comment type="similarity">
    <text evidence="3">Belongs to the proteasome inhibitor PI31 family.</text>
</comment>
<dbReference type="PANTHER" id="PTHR13266">
    <property type="entry name" value="PROTEASOME INHIBITOR"/>
    <property type="match status" value="1"/>
</dbReference>
<protein>
    <submittedName>
        <fullName evidence="14">Uncharacterized protein</fullName>
    </submittedName>
</protein>
<dbReference type="AlphaFoldDB" id="A0A0E9NI33"/>
<dbReference type="InterPro" id="IPR021625">
    <property type="entry name" value="PI31_Prot_N"/>
</dbReference>
<organism evidence="14 15">
    <name type="scientific">Saitoella complicata (strain BCRC 22490 / CBS 7301 / JCM 7358 / NBRC 10748 / NRRL Y-17804)</name>
    <dbReference type="NCBI Taxonomy" id="698492"/>
    <lineage>
        <taxon>Eukaryota</taxon>
        <taxon>Fungi</taxon>
        <taxon>Dikarya</taxon>
        <taxon>Ascomycota</taxon>
        <taxon>Taphrinomycotina</taxon>
        <taxon>Taphrinomycotina incertae sedis</taxon>
        <taxon>Saitoella</taxon>
    </lineage>
</organism>
<dbReference type="OMA" id="GHACMVA"/>
<dbReference type="PANTHER" id="PTHR13266:SF1">
    <property type="entry name" value="PROTEASOME INHIBITOR PI31 SUBUNIT"/>
    <property type="match status" value="1"/>
</dbReference>
<feature type="compositionally biased region" description="Gly residues" evidence="11">
    <location>
        <begin position="345"/>
        <end position="373"/>
    </location>
</feature>
<dbReference type="GO" id="GO:0043161">
    <property type="term" value="P:proteasome-mediated ubiquitin-dependent protein catabolic process"/>
    <property type="evidence" value="ECO:0007669"/>
    <property type="project" value="InterPro"/>
</dbReference>
<comment type="function">
    <text evidence="10">Plays an important role in control of proteasome function. Inhibits the hydrolysis of protein and peptide substrates by the 20S proteasome. Also inhibits the activation of the proteasome by the proteasome regulatory proteins PA700 and PA28.</text>
</comment>
<dbReference type="GO" id="GO:0005783">
    <property type="term" value="C:endoplasmic reticulum"/>
    <property type="evidence" value="ECO:0007669"/>
    <property type="project" value="UniProtKB-SubCell"/>
</dbReference>
<dbReference type="GO" id="GO:0070628">
    <property type="term" value="F:proteasome binding"/>
    <property type="evidence" value="ECO:0007669"/>
    <property type="project" value="InterPro"/>
</dbReference>
<dbReference type="Pfam" id="PF08577">
    <property type="entry name" value="PI31_Prot_C"/>
    <property type="match status" value="1"/>
</dbReference>
<keyword evidence="15" id="KW-1185">Reference proteome</keyword>
<evidence type="ECO:0000256" key="10">
    <source>
        <dbReference type="ARBA" id="ARBA00024805"/>
    </source>
</evidence>
<keyword evidence="7" id="KW-0256">Endoplasmic reticulum</keyword>
<dbReference type="Proteomes" id="UP000033140">
    <property type="component" value="Unassembled WGS sequence"/>
</dbReference>
<evidence type="ECO:0000259" key="12">
    <source>
        <dbReference type="Pfam" id="PF08577"/>
    </source>
</evidence>
<dbReference type="Gene3D" id="3.40.1000.30">
    <property type="match status" value="1"/>
</dbReference>
<accession>A0A0E9NI33</accession>
<dbReference type="STRING" id="698492.A0A0E9NI33"/>
<evidence type="ECO:0000256" key="1">
    <source>
        <dbReference type="ARBA" id="ARBA00004240"/>
    </source>
</evidence>
<dbReference type="Pfam" id="PF11566">
    <property type="entry name" value="PI31_Prot_N"/>
    <property type="match status" value="1"/>
</dbReference>
<evidence type="ECO:0000256" key="11">
    <source>
        <dbReference type="SAM" id="MobiDB-lite"/>
    </source>
</evidence>
<evidence type="ECO:0000256" key="8">
    <source>
        <dbReference type="ARBA" id="ARBA00022942"/>
    </source>
</evidence>
<evidence type="ECO:0000256" key="2">
    <source>
        <dbReference type="ARBA" id="ARBA00004496"/>
    </source>
</evidence>
<dbReference type="InterPro" id="IPR013886">
    <property type="entry name" value="PI31_Prot_C"/>
</dbReference>
<dbReference type="GO" id="GO:0000502">
    <property type="term" value="C:proteasome complex"/>
    <property type="evidence" value="ECO:0007669"/>
    <property type="project" value="UniProtKB-KW"/>
</dbReference>
<evidence type="ECO:0000256" key="6">
    <source>
        <dbReference type="ARBA" id="ARBA00022553"/>
    </source>
</evidence>
<gene>
    <name evidence="14" type="ORF">G7K_3613-t1</name>
</gene>
<feature type="domain" description="PI31 proteasome regulator N-terminal" evidence="13">
    <location>
        <begin position="40"/>
        <end position="189"/>
    </location>
</feature>
<dbReference type="EMBL" id="BACD03000023">
    <property type="protein sequence ID" value="GAO49463.1"/>
    <property type="molecule type" value="Genomic_DNA"/>
</dbReference>
<evidence type="ECO:0000256" key="9">
    <source>
        <dbReference type="ARBA" id="ARBA00022990"/>
    </source>
</evidence>
<comment type="subcellular location">
    <subcellularLocation>
        <location evidence="2">Cytoplasm</location>
    </subcellularLocation>
    <subcellularLocation>
        <location evidence="1">Endoplasmic reticulum</location>
    </subcellularLocation>
</comment>
<evidence type="ECO:0000256" key="5">
    <source>
        <dbReference type="ARBA" id="ARBA00022490"/>
    </source>
</evidence>
<dbReference type="GO" id="GO:0004866">
    <property type="term" value="F:endopeptidase inhibitor activity"/>
    <property type="evidence" value="ECO:0007669"/>
    <property type="project" value="InterPro"/>
</dbReference>